<accession>A0A7W7AGA3</accession>
<sequence>MPTDQADGVGLTLSFARSPDRYQLGNIIAELWMEDLRTCANLVTVAKDQRPLDRTGVPVGAFVAQA</sequence>
<keyword evidence="2" id="KW-1185">Reference proteome</keyword>
<protein>
    <submittedName>
        <fullName evidence="1">Uncharacterized protein</fullName>
    </submittedName>
</protein>
<gene>
    <name evidence="1" type="ORF">GGR37_003773</name>
</gene>
<organism evidence="1 2">
    <name type="scientific">Novosphingobium taihuense</name>
    <dbReference type="NCBI Taxonomy" id="260085"/>
    <lineage>
        <taxon>Bacteria</taxon>
        <taxon>Pseudomonadati</taxon>
        <taxon>Pseudomonadota</taxon>
        <taxon>Alphaproteobacteria</taxon>
        <taxon>Sphingomonadales</taxon>
        <taxon>Sphingomonadaceae</taxon>
        <taxon>Novosphingobium</taxon>
    </lineage>
</organism>
<comment type="caution">
    <text evidence="1">The sequence shown here is derived from an EMBL/GenBank/DDBJ whole genome shotgun (WGS) entry which is preliminary data.</text>
</comment>
<reference evidence="1 2" key="1">
    <citation type="submission" date="2020-08" db="EMBL/GenBank/DDBJ databases">
        <title>Genomic Encyclopedia of Type Strains, Phase IV (KMG-IV): sequencing the most valuable type-strain genomes for metagenomic binning, comparative biology and taxonomic classification.</title>
        <authorList>
            <person name="Goeker M."/>
        </authorList>
    </citation>
    <scope>NUCLEOTIDE SEQUENCE [LARGE SCALE GENOMIC DNA]</scope>
    <source>
        <strain evidence="1 2">DSM 17507</strain>
    </source>
</reference>
<dbReference type="RefSeq" id="WP_144907286.1">
    <property type="nucleotide sequence ID" value="NZ_JACHOA010000008.1"/>
</dbReference>
<dbReference type="AlphaFoldDB" id="A0A7W7AGA3"/>
<evidence type="ECO:0000313" key="2">
    <source>
        <dbReference type="Proteomes" id="UP000538566"/>
    </source>
</evidence>
<proteinExistence type="predicted"/>
<dbReference type="EMBL" id="JACHOA010000008">
    <property type="protein sequence ID" value="MBB4615477.1"/>
    <property type="molecule type" value="Genomic_DNA"/>
</dbReference>
<evidence type="ECO:0000313" key="1">
    <source>
        <dbReference type="EMBL" id="MBB4615477.1"/>
    </source>
</evidence>
<dbReference type="Proteomes" id="UP000538566">
    <property type="component" value="Unassembled WGS sequence"/>
</dbReference>
<name>A0A7W7AGA3_9SPHN</name>